<feature type="domain" description="OmpR/PhoB-type" evidence="10">
    <location>
        <begin position="152"/>
        <end position="252"/>
    </location>
</feature>
<evidence type="ECO:0000256" key="1">
    <source>
        <dbReference type="ARBA" id="ARBA00022553"/>
    </source>
</evidence>
<dbReference type="PROSITE" id="PS50110">
    <property type="entry name" value="RESPONSE_REGULATORY"/>
    <property type="match status" value="1"/>
</dbReference>
<evidence type="ECO:0000313" key="11">
    <source>
        <dbReference type="EMBL" id="AIU93493.1"/>
    </source>
</evidence>
<dbReference type="InterPro" id="IPR001867">
    <property type="entry name" value="OmpR/PhoB-type_DNA-bd"/>
</dbReference>
<feature type="domain" description="Response regulatory" evidence="9">
    <location>
        <begin position="29"/>
        <end position="142"/>
    </location>
</feature>
<dbReference type="CDD" id="cd00383">
    <property type="entry name" value="trans_reg_C"/>
    <property type="match status" value="1"/>
</dbReference>
<dbReference type="InterPro" id="IPR036388">
    <property type="entry name" value="WH-like_DNA-bd_sf"/>
</dbReference>
<organism evidence="11">
    <name type="scientific">Rhodococcus sp. NS1</name>
    <dbReference type="NCBI Taxonomy" id="402236"/>
    <lineage>
        <taxon>Bacteria</taxon>
        <taxon>Bacillati</taxon>
        <taxon>Actinomycetota</taxon>
        <taxon>Actinomycetes</taxon>
        <taxon>Mycobacteriales</taxon>
        <taxon>Nocardiaceae</taxon>
        <taxon>Rhodococcus</taxon>
    </lineage>
</organism>
<protein>
    <recommendedName>
        <fullName evidence="12">Response regulator transcription factor</fullName>
    </recommendedName>
</protein>
<geneLocation type="plasmid" evidence="11">
    <name>pNSL1</name>
</geneLocation>
<accession>A0A097SPN1</accession>
<evidence type="ECO:0000256" key="3">
    <source>
        <dbReference type="ARBA" id="ARBA00023015"/>
    </source>
</evidence>
<dbReference type="InterPro" id="IPR016032">
    <property type="entry name" value="Sig_transdc_resp-reg_C-effctor"/>
</dbReference>
<dbReference type="Gene3D" id="3.40.50.2300">
    <property type="match status" value="1"/>
</dbReference>
<dbReference type="PANTHER" id="PTHR48111">
    <property type="entry name" value="REGULATOR OF RPOS"/>
    <property type="match status" value="1"/>
</dbReference>
<dbReference type="PROSITE" id="PS51755">
    <property type="entry name" value="OMPR_PHOB"/>
    <property type="match status" value="1"/>
</dbReference>
<dbReference type="InterPro" id="IPR011006">
    <property type="entry name" value="CheY-like_superfamily"/>
</dbReference>
<keyword evidence="4 7" id="KW-0238">DNA-binding</keyword>
<dbReference type="Pfam" id="PF00072">
    <property type="entry name" value="Response_reg"/>
    <property type="match status" value="1"/>
</dbReference>
<dbReference type="SMART" id="SM00862">
    <property type="entry name" value="Trans_reg_C"/>
    <property type="match status" value="1"/>
</dbReference>
<dbReference type="InterPro" id="IPR039420">
    <property type="entry name" value="WalR-like"/>
</dbReference>
<evidence type="ECO:0000256" key="5">
    <source>
        <dbReference type="ARBA" id="ARBA00023163"/>
    </source>
</evidence>
<dbReference type="GO" id="GO:0032993">
    <property type="term" value="C:protein-DNA complex"/>
    <property type="evidence" value="ECO:0007669"/>
    <property type="project" value="TreeGrafter"/>
</dbReference>
<gene>
    <name evidence="11" type="ORF">LRS1606.59</name>
</gene>
<dbReference type="SUPFAM" id="SSF46894">
    <property type="entry name" value="C-terminal effector domain of the bipartite response regulators"/>
    <property type="match status" value="1"/>
</dbReference>
<dbReference type="Pfam" id="PF00486">
    <property type="entry name" value="Trans_reg_C"/>
    <property type="match status" value="1"/>
</dbReference>
<evidence type="ECO:0000256" key="4">
    <source>
        <dbReference type="ARBA" id="ARBA00023125"/>
    </source>
</evidence>
<dbReference type="GO" id="GO:0005829">
    <property type="term" value="C:cytosol"/>
    <property type="evidence" value="ECO:0007669"/>
    <property type="project" value="TreeGrafter"/>
</dbReference>
<dbReference type="SMART" id="SM00448">
    <property type="entry name" value="REC"/>
    <property type="match status" value="1"/>
</dbReference>
<feature type="modified residue" description="4-aspartylphosphate" evidence="6">
    <location>
        <position position="78"/>
    </location>
</feature>
<keyword evidence="2" id="KW-0902">Two-component regulatory system</keyword>
<dbReference type="Gene3D" id="1.10.10.10">
    <property type="entry name" value="Winged helix-like DNA-binding domain superfamily/Winged helix DNA-binding domain"/>
    <property type="match status" value="1"/>
</dbReference>
<proteinExistence type="predicted"/>
<keyword evidence="3" id="KW-0805">Transcription regulation</keyword>
<feature type="region of interest" description="Disordered" evidence="8">
    <location>
        <begin position="1"/>
        <end position="20"/>
    </location>
</feature>
<dbReference type="GO" id="GO:0000156">
    <property type="term" value="F:phosphorelay response regulator activity"/>
    <property type="evidence" value="ECO:0007669"/>
    <property type="project" value="TreeGrafter"/>
</dbReference>
<evidence type="ECO:0000256" key="8">
    <source>
        <dbReference type="SAM" id="MobiDB-lite"/>
    </source>
</evidence>
<keyword evidence="11" id="KW-0614">Plasmid</keyword>
<dbReference type="InterPro" id="IPR001789">
    <property type="entry name" value="Sig_transdc_resp-reg_receiver"/>
</dbReference>
<dbReference type="PANTHER" id="PTHR48111:SF4">
    <property type="entry name" value="DNA-BINDING DUAL TRANSCRIPTIONAL REGULATOR OMPR"/>
    <property type="match status" value="1"/>
</dbReference>
<evidence type="ECO:0000256" key="7">
    <source>
        <dbReference type="PROSITE-ProRule" id="PRU01091"/>
    </source>
</evidence>
<evidence type="ECO:0008006" key="12">
    <source>
        <dbReference type="Google" id="ProtNLM"/>
    </source>
</evidence>
<dbReference type="Gene3D" id="6.10.250.690">
    <property type="match status" value="1"/>
</dbReference>
<evidence type="ECO:0000256" key="6">
    <source>
        <dbReference type="PROSITE-ProRule" id="PRU00169"/>
    </source>
</evidence>
<feature type="DNA-binding region" description="OmpR/PhoB-type" evidence="7">
    <location>
        <begin position="152"/>
        <end position="252"/>
    </location>
</feature>
<keyword evidence="5" id="KW-0804">Transcription</keyword>
<dbReference type="GO" id="GO:0006355">
    <property type="term" value="P:regulation of DNA-templated transcription"/>
    <property type="evidence" value="ECO:0007669"/>
    <property type="project" value="InterPro"/>
</dbReference>
<evidence type="ECO:0000259" key="10">
    <source>
        <dbReference type="PROSITE" id="PS51755"/>
    </source>
</evidence>
<keyword evidence="1 6" id="KW-0597">Phosphoprotein</keyword>
<name>A0A097SPN1_9NOCA</name>
<dbReference type="GO" id="GO:0000976">
    <property type="term" value="F:transcription cis-regulatory region binding"/>
    <property type="evidence" value="ECO:0007669"/>
    <property type="project" value="TreeGrafter"/>
</dbReference>
<dbReference type="AlphaFoldDB" id="A0A097SPN1"/>
<reference evidence="11" key="1">
    <citation type="submission" date="2014-03" db="EMBL/GenBank/DDBJ databases">
        <authorList>
            <person name="Zhang G."/>
            <person name="Zhu L."/>
            <person name="Fang P."/>
        </authorList>
    </citation>
    <scope>NUCLEOTIDE SEQUENCE</scope>
    <source>
        <strain evidence="11">NS1</strain>
        <plasmid evidence="11">pNSL1</plasmid>
    </source>
</reference>
<dbReference type="SUPFAM" id="SSF52172">
    <property type="entry name" value="CheY-like"/>
    <property type="match status" value="1"/>
</dbReference>
<sequence>MSRPCPRERGREMVSAELSDQRDSSRRARILVVDDEEQVRTLVTWQLESENFDVLAAADGDSALRQVTASAPDLMVLDLSLPGKGGLEVLATVRRSDSLPIVVLTARRDETERIVALDLGADDYVIKPFSPRELAARIRAVLRRSSTTPAHEEVLRFGNLEIDVAGREVRLRGEPLFFTAKEFDLLAYMASAPMQVFSRRRLLLEVWKSSPDWQQDATVTEHVHRIRRKIENDPTRPRILQTVRGAGYRFNGERT</sequence>
<evidence type="ECO:0000256" key="2">
    <source>
        <dbReference type="ARBA" id="ARBA00023012"/>
    </source>
</evidence>
<dbReference type="FunFam" id="1.10.10.10:FF:000018">
    <property type="entry name" value="DNA-binding response regulator ResD"/>
    <property type="match status" value="1"/>
</dbReference>
<dbReference type="EMBL" id="KJ605395">
    <property type="protein sequence ID" value="AIU93493.1"/>
    <property type="molecule type" value="Genomic_DNA"/>
</dbReference>
<evidence type="ECO:0000259" key="9">
    <source>
        <dbReference type="PROSITE" id="PS50110"/>
    </source>
</evidence>